<sequence>MLKSRGSEGGGGGRQGTQRPEKGGRKWRHLASRCELQGFTQVLRQRAIGGAAREGKKAGRKNLQG</sequence>
<accession>A6I0S6</accession>
<protein>
    <submittedName>
        <fullName evidence="2">RCG47123</fullName>
    </submittedName>
</protein>
<gene>
    <name evidence="2" type="ORF">rCG_47123</name>
</gene>
<evidence type="ECO:0000313" key="3">
    <source>
        <dbReference type="Proteomes" id="UP000234681"/>
    </source>
</evidence>
<dbReference type="EMBL" id="CH473953">
    <property type="protein sequence ID" value="EDM13058.1"/>
    <property type="molecule type" value="Genomic_DNA"/>
</dbReference>
<reference evidence="3" key="1">
    <citation type="submission" date="2005-09" db="EMBL/GenBank/DDBJ databases">
        <authorList>
            <person name="Mural R.J."/>
            <person name="Li P.W."/>
            <person name="Adams M.D."/>
            <person name="Amanatides P.G."/>
            <person name="Baden-Tillson H."/>
            <person name="Barnstead M."/>
            <person name="Chin S.H."/>
            <person name="Dew I."/>
            <person name="Evans C.A."/>
            <person name="Ferriera S."/>
            <person name="Flanigan M."/>
            <person name="Fosler C."/>
            <person name="Glodek A."/>
            <person name="Gu Z."/>
            <person name="Holt R.A."/>
            <person name="Jennings D."/>
            <person name="Kraft C.L."/>
            <person name="Lu F."/>
            <person name="Nguyen T."/>
            <person name="Nusskern D.R."/>
            <person name="Pfannkoch C.M."/>
            <person name="Sitter C."/>
            <person name="Sutton G.G."/>
            <person name="Venter J.C."/>
            <person name="Wang Z."/>
            <person name="Woodage T."/>
            <person name="Zheng X.H."/>
            <person name="Zhong F."/>
        </authorList>
    </citation>
    <scope>NUCLEOTIDE SEQUENCE [LARGE SCALE GENOMIC DNA]</scope>
    <source>
        <strain>BN</strain>
        <strain evidence="3">Sprague-Dawley</strain>
    </source>
</reference>
<evidence type="ECO:0000313" key="2">
    <source>
        <dbReference type="EMBL" id="EDM13058.1"/>
    </source>
</evidence>
<evidence type="ECO:0000256" key="1">
    <source>
        <dbReference type="SAM" id="MobiDB-lite"/>
    </source>
</evidence>
<name>A6I0S6_RAT</name>
<feature type="region of interest" description="Disordered" evidence="1">
    <location>
        <begin position="1"/>
        <end position="28"/>
    </location>
</feature>
<organism evidence="2 3">
    <name type="scientific">Rattus norvegicus</name>
    <name type="common">Rat</name>
    <dbReference type="NCBI Taxonomy" id="10116"/>
    <lineage>
        <taxon>Eukaryota</taxon>
        <taxon>Metazoa</taxon>
        <taxon>Chordata</taxon>
        <taxon>Craniata</taxon>
        <taxon>Vertebrata</taxon>
        <taxon>Euteleostomi</taxon>
        <taxon>Mammalia</taxon>
        <taxon>Eutheria</taxon>
        <taxon>Euarchontoglires</taxon>
        <taxon>Glires</taxon>
        <taxon>Rodentia</taxon>
        <taxon>Myomorpha</taxon>
        <taxon>Muroidea</taxon>
        <taxon>Muridae</taxon>
        <taxon>Murinae</taxon>
        <taxon>Rattus</taxon>
    </lineage>
</organism>
<dbReference type="Proteomes" id="UP000234681">
    <property type="component" value="Chromosome 1"/>
</dbReference>
<proteinExistence type="predicted"/>
<dbReference type="AlphaFoldDB" id="A6I0S6"/>